<evidence type="ECO:0000313" key="10">
    <source>
        <dbReference type="Proteomes" id="UP000292085"/>
    </source>
</evidence>
<name>A0A4Q6XN73_9SPHN</name>
<evidence type="ECO:0000256" key="6">
    <source>
        <dbReference type="ARBA" id="ARBA00023136"/>
    </source>
</evidence>
<feature type="transmembrane region" description="Helical" evidence="7">
    <location>
        <begin position="67"/>
        <end position="87"/>
    </location>
</feature>
<reference evidence="9 10" key="1">
    <citation type="submission" date="2019-02" db="EMBL/GenBank/DDBJ databases">
        <authorList>
            <person name="Li Y."/>
        </authorList>
    </citation>
    <scope>NUCLEOTIDE SEQUENCE [LARGE SCALE GENOMIC DNA]</scope>
    <source>
        <strain evidence="9 10">3-7</strain>
    </source>
</reference>
<comment type="caution">
    <text evidence="9">The sequence shown here is derived from an EMBL/GenBank/DDBJ whole genome shotgun (WGS) entry which is preliminary data.</text>
</comment>
<dbReference type="InterPro" id="IPR044772">
    <property type="entry name" value="NO3_transporter"/>
</dbReference>
<dbReference type="GO" id="GO:0042128">
    <property type="term" value="P:nitrate assimilation"/>
    <property type="evidence" value="ECO:0007669"/>
    <property type="project" value="UniProtKB-KW"/>
</dbReference>
<accession>A0A4Q6XN73</accession>
<comment type="subcellular location">
    <subcellularLocation>
        <location evidence="1">Membrane</location>
        <topology evidence="1">Multi-pass membrane protein</topology>
    </subcellularLocation>
</comment>
<feature type="transmembrane region" description="Helical" evidence="7">
    <location>
        <begin position="122"/>
        <end position="143"/>
    </location>
</feature>
<evidence type="ECO:0000256" key="1">
    <source>
        <dbReference type="ARBA" id="ARBA00004141"/>
    </source>
</evidence>
<dbReference type="PANTHER" id="PTHR23515">
    <property type="entry name" value="HIGH-AFFINITY NITRATE TRANSPORTER 2.3"/>
    <property type="match status" value="1"/>
</dbReference>
<gene>
    <name evidence="9" type="ORF">EWE75_19965</name>
</gene>
<dbReference type="Pfam" id="PF07690">
    <property type="entry name" value="MFS_1"/>
    <property type="match status" value="1"/>
</dbReference>
<evidence type="ECO:0000256" key="3">
    <source>
        <dbReference type="ARBA" id="ARBA00022692"/>
    </source>
</evidence>
<organism evidence="9 10">
    <name type="scientific">Sphingomonas populi</name>
    <dbReference type="NCBI Taxonomy" id="2484750"/>
    <lineage>
        <taxon>Bacteria</taxon>
        <taxon>Pseudomonadati</taxon>
        <taxon>Pseudomonadota</taxon>
        <taxon>Alphaproteobacteria</taxon>
        <taxon>Sphingomonadales</taxon>
        <taxon>Sphingomonadaceae</taxon>
        <taxon>Sphingomonas</taxon>
    </lineage>
</organism>
<dbReference type="AlphaFoldDB" id="A0A4Q6XN73"/>
<dbReference type="InterPro" id="IPR036259">
    <property type="entry name" value="MFS_trans_sf"/>
</dbReference>
<dbReference type="GO" id="GO:0015112">
    <property type="term" value="F:nitrate transmembrane transporter activity"/>
    <property type="evidence" value="ECO:0007669"/>
    <property type="project" value="InterPro"/>
</dbReference>
<feature type="transmembrane region" description="Helical" evidence="7">
    <location>
        <begin position="383"/>
        <end position="402"/>
    </location>
</feature>
<feature type="transmembrane region" description="Helical" evidence="7">
    <location>
        <begin position="290"/>
        <end position="312"/>
    </location>
</feature>
<evidence type="ECO:0000256" key="4">
    <source>
        <dbReference type="ARBA" id="ARBA00022989"/>
    </source>
</evidence>
<comment type="similarity">
    <text evidence="2">Belongs to the major facilitator superfamily. Nitrate/nitrite porter (TC 2.A.1.8) family.</text>
</comment>
<feature type="transmembrane region" description="Helical" evidence="7">
    <location>
        <begin position="349"/>
        <end position="371"/>
    </location>
</feature>
<feature type="transmembrane region" description="Helical" evidence="7">
    <location>
        <begin position="182"/>
        <end position="203"/>
    </location>
</feature>
<dbReference type="OrthoDB" id="9771451at2"/>
<evidence type="ECO:0000256" key="5">
    <source>
        <dbReference type="ARBA" id="ARBA00023063"/>
    </source>
</evidence>
<keyword evidence="3 7" id="KW-0812">Transmembrane</keyword>
<feature type="transmembrane region" description="Helical" evidence="7">
    <location>
        <begin position="155"/>
        <end position="176"/>
    </location>
</feature>
<feature type="transmembrane region" description="Helical" evidence="7">
    <location>
        <begin position="318"/>
        <end position="337"/>
    </location>
</feature>
<dbReference type="PROSITE" id="PS50850">
    <property type="entry name" value="MFS"/>
    <property type="match status" value="1"/>
</dbReference>
<feature type="transmembrane region" description="Helical" evidence="7">
    <location>
        <begin position="31"/>
        <end position="55"/>
    </location>
</feature>
<feature type="transmembrane region" description="Helical" evidence="7">
    <location>
        <begin position="99"/>
        <end position="116"/>
    </location>
</feature>
<dbReference type="CDD" id="cd17341">
    <property type="entry name" value="MFS_NRT2_like"/>
    <property type="match status" value="1"/>
</dbReference>
<sequence length="419" mass="43050">MTMAAGAPGARAATATKDTSAFWNAGHRPTLIAAFLYFDLAFMVWVLLGPLAPIISKDLGLTPAQKGFMVAVPTLAGAILRLVNGLLVDRIGPKRTGAIGQVIVIAGLSFAWFFGVNSYEGTLAVGVVLGFAGASFAVALPLASRWYPPEHQGKAMGIAGMGNSGTVLASLFAPLLAKAFGWNAVLGLAVIPLAIVFVVYLVMAKDSPSQPAPKPVTAYLTVLKHQDAWWFMLFYGVTFGGFVGLSSSLSIYFTDSFGLTPVIAGYCTAACVFAGSLVRPIGGAVADTIGGIRTLTFVYALAAATLVAISLGTTSLPLALALFLLVMGTLGFGNGAVFQLVPQRFGAEIGIMTGLVGFGGGVGGFYLASSLGLAKQLTGTPQAGFLIFAVLALVALGGLTVVKSRWRATWGTGANGARV</sequence>
<protein>
    <submittedName>
        <fullName evidence="9">NarK/NasA family nitrate transporter</fullName>
    </submittedName>
</protein>
<dbReference type="InterPro" id="IPR020846">
    <property type="entry name" value="MFS_dom"/>
</dbReference>
<proteinExistence type="inferred from homology"/>
<dbReference type="GO" id="GO:0016020">
    <property type="term" value="C:membrane"/>
    <property type="evidence" value="ECO:0007669"/>
    <property type="project" value="UniProtKB-SubCell"/>
</dbReference>
<evidence type="ECO:0000256" key="7">
    <source>
        <dbReference type="SAM" id="Phobius"/>
    </source>
</evidence>
<keyword evidence="4 7" id="KW-1133">Transmembrane helix</keyword>
<evidence type="ECO:0000259" key="8">
    <source>
        <dbReference type="PROSITE" id="PS50850"/>
    </source>
</evidence>
<feature type="domain" description="Major facilitator superfamily (MFS) profile" evidence="8">
    <location>
        <begin position="29"/>
        <end position="407"/>
    </location>
</feature>
<evidence type="ECO:0000256" key="2">
    <source>
        <dbReference type="ARBA" id="ARBA00008432"/>
    </source>
</evidence>
<dbReference type="SUPFAM" id="SSF103473">
    <property type="entry name" value="MFS general substrate transporter"/>
    <property type="match status" value="1"/>
</dbReference>
<feature type="transmembrane region" description="Helical" evidence="7">
    <location>
        <begin position="229"/>
        <end position="253"/>
    </location>
</feature>
<dbReference type="EMBL" id="SGIS01000040">
    <property type="protein sequence ID" value="RZF61045.1"/>
    <property type="molecule type" value="Genomic_DNA"/>
</dbReference>
<keyword evidence="5" id="KW-0534">Nitrate assimilation</keyword>
<dbReference type="Proteomes" id="UP000292085">
    <property type="component" value="Unassembled WGS sequence"/>
</dbReference>
<keyword evidence="10" id="KW-1185">Reference proteome</keyword>
<dbReference type="Gene3D" id="1.20.1250.20">
    <property type="entry name" value="MFS general substrate transporter like domains"/>
    <property type="match status" value="1"/>
</dbReference>
<feature type="transmembrane region" description="Helical" evidence="7">
    <location>
        <begin position="259"/>
        <end position="278"/>
    </location>
</feature>
<keyword evidence="6 7" id="KW-0472">Membrane</keyword>
<dbReference type="InterPro" id="IPR011701">
    <property type="entry name" value="MFS"/>
</dbReference>
<evidence type="ECO:0000313" key="9">
    <source>
        <dbReference type="EMBL" id="RZF61045.1"/>
    </source>
</evidence>